<dbReference type="RefSeq" id="WP_327601280.1">
    <property type="nucleotide sequence ID" value="NZ_JAYXHS010000005.1"/>
</dbReference>
<dbReference type="Proteomes" id="UP001331561">
    <property type="component" value="Unassembled WGS sequence"/>
</dbReference>
<organism evidence="3 4">
    <name type="scientific">Uliginosibacterium silvisoli</name>
    <dbReference type="NCBI Taxonomy" id="3114758"/>
    <lineage>
        <taxon>Bacteria</taxon>
        <taxon>Pseudomonadati</taxon>
        <taxon>Pseudomonadota</taxon>
        <taxon>Betaproteobacteria</taxon>
        <taxon>Rhodocyclales</taxon>
        <taxon>Zoogloeaceae</taxon>
        <taxon>Uliginosibacterium</taxon>
    </lineage>
</organism>
<evidence type="ECO:0000256" key="1">
    <source>
        <dbReference type="SAM" id="MobiDB-lite"/>
    </source>
</evidence>
<dbReference type="Gene3D" id="3.30.2350.10">
    <property type="entry name" value="Pseudouridine synthase"/>
    <property type="match status" value="1"/>
</dbReference>
<dbReference type="InterPro" id="IPR006224">
    <property type="entry name" value="PsdUridine_synth_RluA-like_CS"/>
</dbReference>
<dbReference type="EMBL" id="JAYXHS010000005">
    <property type="protein sequence ID" value="MEC5388308.1"/>
    <property type="molecule type" value="Genomic_DNA"/>
</dbReference>
<evidence type="ECO:0000313" key="4">
    <source>
        <dbReference type="Proteomes" id="UP001331561"/>
    </source>
</evidence>
<keyword evidence="4" id="KW-1185">Reference proteome</keyword>
<evidence type="ECO:0000313" key="3">
    <source>
        <dbReference type="EMBL" id="MEC5388308.1"/>
    </source>
</evidence>
<accession>A0ABU6K8V4</accession>
<dbReference type="InterPro" id="IPR020103">
    <property type="entry name" value="PsdUridine_synth_cat_dom_sf"/>
</dbReference>
<dbReference type="Pfam" id="PF00849">
    <property type="entry name" value="PseudoU_synth_2"/>
    <property type="match status" value="1"/>
</dbReference>
<protein>
    <submittedName>
        <fullName evidence="3">Pseudouridine synthase</fullName>
    </submittedName>
</protein>
<comment type="caution">
    <text evidence="3">The sequence shown here is derived from an EMBL/GenBank/DDBJ whole genome shotgun (WGS) entry which is preliminary data.</text>
</comment>
<name>A0ABU6K8V4_9RHOO</name>
<reference evidence="3 4" key="1">
    <citation type="submission" date="2024-01" db="EMBL/GenBank/DDBJ databases">
        <title>Uliginosibacterium soil sp. nov.</title>
        <authorList>
            <person name="Lv Y."/>
        </authorList>
    </citation>
    <scope>NUCLEOTIDE SEQUENCE [LARGE SCALE GENOMIC DNA]</scope>
    <source>
        <strain evidence="3 4">H3</strain>
    </source>
</reference>
<gene>
    <name evidence="3" type="ORF">VVD49_21425</name>
</gene>
<proteinExistence type="predicted"/>
<dbReference type="InterPro" id="IPR006145">
    <property type="entry name" value="PsdUridine_synth_RsuA/RluA"/>
</dbReference>
<dbReference type="SUPFAM" id="SSF55120">
    <property type="entry name" value="Pseudouridine synthase"/>
    <property type="match status" value="1"/>
</dbReference>
<dbReference type="PANTHER" id="PTHR21600:SF84">
    <property type="entry name" value="PSEUDOURIDINE SYNTHASE RSUA_RLUA-LIKE DOMAIN-CONTAINING PROTEIN"/>
    <property type="match status" value="1"/>
</dbReference>
<feature type="domain" description="Pseudouridine synthase RsuA/RluA-like" evidence="2">
    <location>
        <begin position="102"/>
        <end position="250"/>
    </location>
</feature>
<dbReference type="PROSITE" id="PS01129">
    <property type="entry name" value="PSI_RLU"/>
    <property type="match status" value="1"/>
</dbReference>
<dbReference type="PANTHER" id="PTHR21600">
    <property type="entry name" value="MITOCHONDRIAL RNA PSEUDOURIDINE SYNTHASE"/>
    <property type="match status" value="1"/>
</dbReference>
<evidence type="ECO:0000259" key="2">
    <source>
        <dbReference type="Pfam" id="PF00849"/>
    </source>
</evidence>
<dbReference type="InterPro" id="IPR050188">
    <property type="entry name" value="RluA_PseudoU_synthase"/>
</dbReference>
<sequence>MSRTQRGAQPPLPTRDGVSPSSVVLPAGNWPDMLSFMTERFPAVTQEAWQRRMRAGEIVDAHGMAVMPDEAYRPQRRLYYYRELETEQAIPFEEYIVFQDDYLVVADKPHFLPVTPSGRYVQETLLVRLKRRLGIDTLSPIHRIDRETAGLVVFAVQPETRGRYQELFREKSIRKQYEAIAPWRADLAWPMTYRSRIEEDAVRFMQMLTVEGEPNAETVLDVLDVQGLWARYALSPITGRKHQLRAQCAALGMPILNDLIYPELFPEGSDDYARPLQLLAKSIDFDDPISGQARSFQSSRTLRFPHE</sequence>
<feature type="region of interest" description="Disordered" evidence="1">
    <location>
        <begin position="1"/>
        <end position="21"/>
    </location>
</feature>